<keyword evidence="3" id="KW-0309">Germination</keyword>
<keyword evidence="11" id="KW-1185">Reference proteome</keyword>
<protein>
    <submittedName>
        <fullName evidence="10">Ger(X)C family spore germination protein</fullName>
    </submittedName>
</protein>
<dbReference type="PANTHER" id="PTHR35789">
    <property type="entry name" value="SPORE GERMINATION PROTEIN B3"/>
    <property type="match status" value="1"/>
</dbReference>
<evidence type="ECO:0000256" key="4">
    <source>
        <dbReference type="ARBA" id="ARBA00022729"/>
    </source>
</evidence>
<evidence type="ECO:0000256" key="3">
    <source>
        <dbReference type="ARBA" id="ARBA00022544"/>
    </source>
</evidence>
<keyword evidence="5" id="KW-0472">Membrane</keyword>
<evidence type="ECO:0000256" key="6">
    <source>
        <dbReference type="ARBA" id="ARBA00023139"/>
    </source>
</evidence>
<evidence type="ECO:0000256" key="7">
    <source>
        <dbReference type="ARBA" id="ARBA00023288"/>
    </source>
</evidence>
<dbReference type="InterPro" id="IPR057336">
    <property type="entry name" value="GerAC_N"/>
</dbReference>
<keyword evidence="7" id="KW-0449">Lipoprotein</keyword>
<comment type="caution">
    <text evidence="10">The sequence shown here is derived from an EMBL/GenBank/DDBJ whole genome shotgun (WGS) entry which is preliminary data.</text>
</comment>
<dbReference type="Gene3D" id="3.30.300.210">
    <property type="entry name" value="Nutrient germinant receptor protein C, domain 3"/>
    <property type="match status" value="1"/>
</dbReference>
<evidence type="ECO:0000259" key="8">
    <source>
        <dbReference type="Pfam" id="PF05504"/>
    </source>
</evidence>
<gene>
    <name evidence="10" type="ORF">WMW72_28435</name>
</gene>
<feature type="domain" description="Spore germination protein N-terminal" evidence="9">
    <location>
        <begin position="20"/>
        <end position="190"/>
    </location>
</feature>
<dbReference type="PANTHER" id="PTHR35789:SF1">
    <property type="entry name" value="SPORE GERMINATION PROTEIN B3"/>
    <property type="match status" value="1"/>
</dbReference>
<dbReference type="InterPro" id="IPR046953">
    <property type="entry name" value="Spore_GerAC-like_C"/>
</dbReference>
<dbReference type="RefSeq" id="WP_341418973.1">
    <property type="nucleotide sequence ID" value="NZ_JBBPCC010000024.1"/>
</dbReference>
<dbReference type="Pfam" id="PF05504">
    <property type="entry name" value="Spore_GerAC"/>
    <property type="match status" value="1"/>
</dbReference>
<evidence type="ECO:0000256" key="1">
    <source>
        <dbReference type="ARBA" id="ARBA00004635"/>
    </source>
</evidence>
<dbReference type="InterPro" id="IPR038501">
    <property type="entry name" value="Spore_GerAC_C_sf"/>
</dbReference>
<keyword evidence="6" id="KW-0564">Palmitate</keyword>
<sequence>MRKTAFALMLLILLCGCGFKDVDKRHFAVAIGFDKSKHLEGGYNILLKIAIPQGDPKGGTQQFEVIQEESKSIAEALRRLKSKVDKELDFSHTKAILIGEGLAKEEISPFIDWASRRRDIQLVGLVAVAMPTAEAVMQVKPKGERIPANALFLALGEEGTESPYIIGTYLFDLERRLSEEGLDPIIPIVEARKGDLTIEKAVLLDKTKIVLALTPQETRLYKLLTKNNLKTDFAITQRQGVISMNVERSRAAYRIVNEPEGKSYLHYQLNLEGDLEEEHNGINKLDRETIQRYTQAFEAELNQQVKALLQKMQQHHLDPVGFGLRYAAHTWSVKNKAEAWKQLYPELDMKVTSKVKLKETGEVL</sequence>
<organism evidence="10 11">
    <name type="scientific">Paenibacillus filicis</name>
    <dbReference type="NCBI Taxonomy" id="669464"/>
    <lineage>
        <taxon>Bacteria</taxon>
        <taxon>Bacillati</taxon>
        <taxon>Bacillota</taxon>
        <taxon>Bacilli</taxon>
        <taxon>Bacillales</taxon>
        <taxon>Paenibacillaceae</taxon>
        <taxon>Paenibacillus</taxon>
    </lineage>
</organism>
<keyword evidence="4" id="KW-0732">Signal</keyword>
<evidence type="ECO:0000313" key="11">
    <source>
        <dbReference type="Proteomes" id="UP001469365"/>
    </source>
</evidence>
<dbReference type="Pfam" id="PF25198">
    <property type="entry name" value="Spore_GerAC_N"/>
    <property type="match status" value="1"/>
</dbReference>
<dbReference type="Proteomes" id="UP001469365">
    <property type="component" value="Unassembled WGS sequence"/>
</dbReference>
<comment type="similarity">
    <text evidence="2">Belongs to the GerABKC lipoprotein family.</text>
</comment>
<evidence type="ECO:0000256" key="5">
    <source>
        <dbReference type="ARBA" id="ARBA00023136"/>
    </source>
</evidence>
<feature type="domain" description="Spore germination GerAC-like C-terminal" evidence="8">
    <location>
        <begin position="201"/>
        <end position="361"/>
    </location>
</feature>
<name>A0ABU9DSH5_9BACL</name>
<dbReference type="NCBIfam" id="TIGR02887">
    <property type="entry name" value="spore_ger_x_C"/>
    <property type="match status" value="1"/>
</dbReference>
<dbReference type="InterPro" id="IPR008844">
    <property type="entry name" value="Spore_GerAC-like"/>
</dbReference>
<dbReference type="PROSITE" id="PS51257">
    <property type="entry name" value="PROKAR_LIPOPROTEIN"/>
    <property type="match status" value="1"/>
</dbReference>
<evidence type="ECO:0000256" key="2">
    <source>
        <dbReference type="ARBA" id="ARBA00007886"/>
    </source>
</evidence>
<accession>A0ABU9DSH5</accession>
<dbReference type="EMBL" id="JBBPCC010000024">
    <property type="protein sequence ID" value="MEK8131842.1"/>
    <property type="molecule type" value="Genomic_DNA"/>
</dbReference>
<evidence type="ECO:0000313" key="10">
    <source>
        <dbReference type="EMBL" id="MEK8131842.1"/>
    </source>
</evidence>
<comment type="subcellular location">
    <subcellularLocation>
        <location evidence="1">Membrane</location>
        <topology evidence="1">Lipid-anchor</topology>
    </subcellularLocation>
</comment>
<proteinExistence type="inferred from homology"/>
<reference evidence="10 11" key="1">
    <citation type="submission" date="2024-04" db="EMBL/GenBank/DDBJ databases">
        <title>draft genome sequnece of Paenibacillus filicis.</title>
        <authorList>
            <person name="Kim D.-U."/>
        </authorList>
    </citation>
    <scope>NUCLEOTIDE SEQUENCE [LARGE SCALE GENOMIC DNA]</scope>
    <source>
        <strain evidence="10 11">KACC14197</strain>
    </source>
</reference>
<evidence type="ECO:0000259" key="9">
    <source>
        <dbReference type="Pfam" id="PF25198"/>
    </source>
</evidence>